<dbReference type="Proteomes" id="UP000054279">
    <property type="component" value="Unassembled WGS sequence"/>
</dbReference>
<gene>
    <name evidence="2" type="ORF">M422DRAFT_50159</name>
</gene>
<keyword evidence="1" id="KW-0472">Membrane</keyword>
<keyword evidence="3" id="KW-1185">Reference proteome</keyword>
<protein>
    <submittedName>
        <fullName evidence="2">Uncharacterized protein</fullName>
    </submittedName>
</protein>
<evidence type="ECO:0000256" key="1">
    <source>
        <dbReference type="SAM" id="Phobius"/>
    </source>
</evidence>
<keyword evidence="1" id="KW-0812">Transmembrane</keyword>
<accession>A0A0C9VKV3</accession>
<keyword evidence="1" id="KW-1133">Transmembrane helix</keyword>
<reference evidence="2 3" key="1">
    <citation type="submission" date="2014-06" db="EMBL/GenBank/DDBJ databases">
        <title>Evolutionary Origins and Diversification of the Mycorrhizal Mutualists.</title>
        <authorList>
            <consortium name="DOE Joint Genome Institute"/>
            <consortium name="Mycorrhizal Genomics Consortium"/>
            <person name="Kohler A."/>
            <person name="Kuo A."/>
            <person name="Nagy L.G."/>
            <person name="Floudas D."/>
            <person name="Copeland A."/>
            <person name="Barry K.W."/>
            <person name="Cichocki N."/>
            <person name="Veneault-Fourrey C."/>
            <person name="LaButti K."/>
            <person name="Lindquist E.A."/>
            <person name="Lipzen A."/>
            <person name="Lundell T."/>
            <person name="Morin E."/>
            <person name="Murat C."/>
            <person name="Riley R."/>
            <person name="Ohm R."/>
            <person name="Sun H."/>
            <person name="Tunlid A."/>
            <person name="Henrissat B."/>
            <person name="Grigoriev I.V."/>
            <person name="Hibbett D.S."/>
            <person name="Martin F."/>
        </authorList>
    </citation>
    <scope>NUCLEOTIDE SEQUENCE [LARGE SCALE GENOMIC DNA]</scope>
    <source>
        <strain evidence="2 3">SS14</strain>
    </source>
</reference>
<proteinExistence type="predicted"/>
<feature type="transmembrane region" description="Helical" evidence="1">
    <location>
        <begin position="40"/>
        <end position="61"/>
    </location>
</feature>
<organism evidence="2 3">
    <name type="scientific">Sphaerobolus stellatus (strain SS14)</name>
    <dbReference type="NCBI Taxonomy" id="990650"/>
    <lineage>
        <taxon>Eukaryota</taxon>
        <taxon>Fungi</taxon>
        <taxon>Dikarya</taxon>
        <taxon>Basidiomycota</taxon>
        <taxon>Agaricomycotina</taxon>
        <taxon>Agaricomycetes</taxon>
        <taxon>Phallomycetidae</taxon>
        <taxon>Geastrales</taxon>
        <taxon>Sphaerobolaceae</taxon>
        <taxon>Sphaerobolus</taxon>
    </lineage>
</organism>
<name>A0A0C9VKV3_SPHS4</name>
<dbReference type="EMBL" id="KN837163">
    <property type="protein sequence ID" value="KIJ38171.1"/>
    <property type="molecule type" value="Genomic_DNA"/>
</dbReference>
<sequence length="128" mass="14790">MAITTFIQMLNAGFLAIDISSKKTKSHGTQDTPYARRDRYGYGLLFGTILLINYIATVVYYTTHHHYRRRKSCQYVSSYSRNHQQAGIQYRVLLFVALVNDYAARQRVSAVAAVDHIAKRKWTQIRIS</sequence>
<dbReference type="HOGENOM" id="CLU_1960997_0_0_1"/>
<evidence type="ECO:0000313" key="3">
    <source>
        <dbReference type="Proteomes" id="UP000054279"/>
    </source>
</evidence>
<dbReference type="AlphaFoldDB" id="A0A0C9VKV3"/>
<evidence type="ECO:0000313" key="2">
    <source>
        <dbReference type="EMBL" id="KIJ38171.1"/>
    </source>
</evidence>